<dbReference type="RefSeq" id="WP_063873913.1">
    <property type="nucleotide sequence ID" value="NZ_CAWMRI010000241.1"/>
</dbReference>
<protein>
    <submittedName>
        <fullName evidence="1">Uncharacterized protein</fullName>
    </submittedName>
</protein>
<accession>A0A161URQ8</accession>
<dbReference type="Proteomes" id="UP000076555">
    <property type="component" value="Unassembled WGS sequence"/>
</dbReference>
<proteinExistence type="predicted"/>
<sequence>MDSITVLPNATIENRGLVSEKFINHGISNFHQACNWVKNLPYGFNSNTENSLIIFAENCGTCTTKHGIIARLAEELGLDIHKTLGFYRLNDEIITGVNKIIQPYGLDFIPQVHCFLAYQNFRVDLTAGNCNGKNKPIEKYDFFVKVNPDLTIEQSENYYTDYLEKYYLIEPKFQKIGSFKILRIIEECDRQLKYQCSLMFGNA</sequence>
<evidence type="ECO:0000313" key="2">
    <source>
        <dbReference type="Proteomes" id="UP000076555"/>
    </source>
</evidence>
<gene>
    <name evidence="1" type="ORF">A2T98_17765</name>
</gene>
<name>A0A161URQ8_NODSP</name>
<reference evidence="1 2" key="1">
    <citation type="submission" date="2016-04" db="EMBL/GenBank/DDBJ databases">
        <title>Draft Genome Assembly of the Bloom-forming Cyanobacterium Nodularia spumigena Strain CENA596 in Shrimp Production Ponds.</title>
        <authorList>
            <person name="Popin R.V."/>
            <person name="Rigonato J."/>
            <person name="Abreu V.A."/>
            <person name="Andreote A.P."/>
            <person name="Silveira S.B."/>
            <person name="Odebrecht C."/>
            <person name="Fiore M.F."/>
        </authorList>
    </citation>
    <scope>NUCLEOTIDE SEQUENCE [LARGE SCALE GENOMIC DNA]</scope>
    <source>
        <strain evidence="1 2">CENA596</strain>
    </source>
</reference>
<dbReference type="EMBL" id="LWAJ01000241">
    <property type="protein sequence ID" value="KZL48483.1"/>
    <property type="molecule type" value="Genomic_DNA"/>
</dbReference>
<organism evidence="1 2">
    <name type="scientific">Nodularia spumigena CENA596</name>
    <dbReference type="NCBI Taxonomy" id="1819295"/>
    <lineage>
        <taxon>Bacteria</taxon>
        <taxon>Bacillati</taxon>
        <taxon>Cyanobacteriota</taxon>
        <taxon>Cyanophyceae</taxon>
        <taxon>Nostocales</taxon>
        <taxon>Nodulariaceae</taxon>
        <taxon>Nodularia</taxon>
    </lineage>
</organism>
<dbReference type="OrthoDB" id="5649947at2"/>
<dbReference type="AlphaFoldDB" id="A0A161URQ8"/>
<comment type="caution">
    <text evidence="1">The sequence shown here is derived from an EMBL/GenBank/DDBJ whole genome shotgun (WGS) entry which is preliminary data.</text>
</comment>
<evidence type="ECO:0000313" key="1">
    <source>
        <dbReference type="EMBL" id="KZL48483.1"/>
    </source>
</evidence>